<keyword evidence="1" id="KW-0812">Transmembrane</keyword>
<keyword evidence="4" id="KW-1185">Reference proteome</keyword>
<gene>
    <name evidence="3" type="ORF">EV192_112165</name>
</gene>
<protein>
    <submittedName>
        <fullName evidence="3">PAP2 superfamily protein</fullName>
    </submittedName>
</protein>
<dbReference type="Proteomes" id="UP000295680">
    <property type="component" value="Unassembled WGS sequence"/>
</dbReference>
<dbReference type="Pfam" id="PF01569">
    <property type="entry name" value="PAP2"/>
    <property type="match status" value="1"/>
</dbReference>
<keyword evidence="1" id="KW-1133">Transmembrane helix</keyword>
<comment type="caution">
    <text evidence="3">The sequence shown here is derived from an EMBL/GenBank/DDBJ whole genome shotgun (WGS) entry which is preliminary data.</text>
</comment>
<evidence type="ECO:0000313" key="4">
    <source>
        <dbReference type="Proteomes" id="UP000295680"/>
    </source>
</evidence>
<dbReference type="Gene3D" id="1.20.144.10">
    <property type="entry name" value="Phosphatidic acid phosphatase type 2/haloperoxidase"/>
    <property type="match status" value="1"/>
</dbReference>
<feature type="transmembrane region" description="Helical" evidence="1">
    <location>
        <begin position="114"/>
        <end position="131"/>
    </location>
</feature>
<evidence type="ECO:0000259" key="2">
    <source>
        <dbReference type="Pfam" id="PF01569"/>
    </source>
</evidence>
<feature type="domain" description="Phosphatidic acid phosphatase type 2/haloperoxidase" evidence="2">
    <location>
        <begin position="107"/>
        <end position="185"/>
    </location>
</feature>
<feature type="transmembrane region" description="Helical" evidence="1">
    <location>
        <begin position="168"/>
        <end position="188"/>
    </location>
</feature>
<sequence length="206" mass="21790">MVSAVCALVVVTLGLMFHQQRVGTPFDQAVYGEVYKRFVGERELLETMLMPTDPILLVVVVALFVMLMIARRRPRVAILAVVAPLLAVGVSGVLKPMIDRTINNANNLAFPSGHTTSMVAVLTVFVLTVVTSGTHKSLMALTIVGAFGVAVVAATGLIGMKYHYVTDVIGGACLAVATVLATALAIDWGATKRQRSRKTVVSGVAL</sequence>
<proteinExistence type="predicted"/>
<keyword evidence="1" id="KW-0472">Membrane</keyword>
<evidence type="ECO:0000313" key="3">
    <source>
        <dbReference type="EMBL" id="TCO52433.1"/>
    </source>
</evidence>
<dbReference type="AlphaFoldDB" id="A0A4R2J2G0"/>
<dbReference type="InterPro" id="IPR000326">
    <property type="entry name" value="PAP2/HPO"/>
</dbReference>
<accession>A0A4R2J2G0</accession>
<dbReference type="SUPFAM" id="SSF48317">
    <property type="entry name" value="Acid phosphatase/Vanadium-dependent haloperoxidase"/>
    <property type="match status" value="1"/>
</dbReference>
<organism evidence="3 4">
    <name type="scientific">Actinocrispum wychmicini</name>
    <dbReference type="NCBI Taxonomy" id="1213861"/>
    <lineage>
        <taxon>Bacteria</taxon>
        <taxon>Bacillati</taxon>
        <taxon>Actinomycetota</taxon>
        <taxon>Actinomycetes</taxon>
        <taxon>Pseudonocardiales</taxon>
        <taxon>Pseudonocardiaceae</taxon>
        <taxon>Actinocrispum</taxon>
    </lineage>
</organism>
<name>A0A4R2J2G0_9PSEU</name>
<feature type="transmembrane region" description="Helical" evidence="1">
    <location>
        <begin position="76"/>
        <end position="94"/>
    </location>
</feature>
<dbReference type="EMBL" id="SLWS01000012">
    <property type="protein sequence ID" value="TCO52433.1"/>
    <property type="molecule type" value="Genomic_DNA"/>
</dbReference>
<feature type="transmembrane region" description="Helical" evidence="1">
    <location>
        <begin position="48"/>
        <end position="69"/>
    </location>
</feature>
<dbReference type="InterPro" id="IPR036938">
    <property type="entry name" value="PAP2/HPO_sf"/>
</dbReference>
<evidence type="ECO:0000256" key="1">
    <source>
        <dbReference type="SAM" id="Phobius"/>
    </source>
</evidence>
<feature type="transmembrane region" description="Helical" evidence="1">
    <location>
        <begin position="138"/>
        <end position="162"/>
    </location>
</feature>
<reference evidence="3 4" key="1">
    <citation type="submission" date="2019-03" db="EMBL/GenBank/DDBJ databases">
        <title>Genomic Encyclopedia of Type Strains, Phase IV (KMG-IV): sequencing the most valuable type-strain genomes for metagenomic binning, comparative biology and taxonomic classification.</title>
        <authorList>
            <person name="Goeker M."/>
        </authorList>
    </citation>
    <scope>NUCLEOTIDE SEQUENCE [LARGE SCALE GENOMIC DNA]</scope>
    <source>
        <strain evidence="3 4">DSM 45934</strain>
    </source>
</reference>